<evidence type="ECO:0000313" key="13">
    <source>
        <dbReference type="EMBL" id="SAM00254.1"/>
    </source>
</evidence>
<dbReference type="UniPathway" id="UPA00196"/>
<proteinExistence type="inferred from homology"/>
<dbReference type="GO" id="GO:0006506">
    <property type="term" value="P:GPI anchor biosynthetic process"/>
    <property type="evidence" value="ECO:0007669"/>
    <property type="project" value="UniProtKB-UniPathway"/>
</dbReference>
<comment type="pathway">
    <text evidence="2 12">Glycolipid biosynthesis; glycosylphosphatidylinositol-anchor biosynthesis.</text>
</comment>
<evidence type="ECO:0000256" key="1">
    <source>
        <dbReference type="ARBA" id="ARBA00004477"/>
    </source>
</evidence>
<keyword evidence="5 12" id="KW-0337">GPI-anchor biosynthesis</keyword>
<feature type="transmembrane region" description="Helical" evidence="12">
    <location>
        <begin position="335"/>
        <end position="355"/>
    </location>
</feature>
<dbReference type="InterPro" id="IPR007315">
    <property type="entry name" value="PIG-V/Gpi18"/>
</dbReference>
<feature type="transmembrane region" description="Helical" evidence="12">
    <location>
        <begin position="295"/>
        <end position="315"/>
    </location>
</feature>
<evidence type="ECO:0000256" key="6">
    <source>
        <dbReference type="ARBA" id="ARBA00022676"/>
    </source>
</evidence>
<dbReference type="GO" id="GO:0031501">
    <property type="term" value="C:mannosyltransferase complex"/>
    <property type="evidence" value="ECO:0007669"/>
    <property type="project" value="TreeGrafter"/>
</dbReference>
<evidence type="ECO:0000256" key="5">
    <source>
        <dbReference type="ARBA" id="ARBA00022502"/>
    </source>
</evidence>
<feature type="transmembrane region" description="Helical" evidence="12">
    <location>
        <begin position="7"/>
        <end position="28"/>
    </location>
</feature>
<name>A0A163JLR6_ABSGL</name>
<evidence type="ECO:0000313" key="14">
    <source>
        <dbReference type="Proteomes" id="UP000078561"/>
    </source>
</evidence>
<keyword evidence="10 12" id="KW-1133">Transmembrane helix</keyword>
<keyword evidence="14" id="KW-1185">Reference proteome</keyword>
<keyword evidence="8 12" id="KW-0812">Transmembrane</keyword>
<dbReference type="FunCoup" id="A0A163JLR6">
    <property type="interactions" value="70"/>
</dbReference>
<gene>
    <name evidence="13" type="primary">ABSGL_05935.1 scaffold 7611</name>
</gene>
<dbReference type="GO" id="GO:0004376">
    <property type="term" value="F:GPI mannosyltransferase activity"/>
    <property type="evidence" value="ECO:0007669"/>
    <property type="project" value="InterPro"/>
</dbReference>
<dbReference type="STRING" id="4829.A0A163JLR6"/>
<dbReference type="Pfam" id="PF04188">
    <property type="entry name" value="Mannosyl_trans2"/>
    <property type="match status" value="1"/>
</dbReference>
<keyword evidence="6 12" id="KW-0328">Glycosyltransferase</keyword>
<evidence type="ECO:0000256" key="12">
    <source>
        <dbReference type="RuleBase" id="RU363112"/>
    </source>
</evidence>
<evidence type="ECO:0000256" key="9">
    <source>
        <dbReference type="ARBA" id="ARBA00022824"/>
    </source>
</evidence>
<dbReference type="AlphaFoldDB" id="A0A163JLR6"/>
<comment type="subcellular location">
    <subcellularLocation>
        <location evidence="1 12">Endoplasmic reticulum membrane</location>
        <topology evidence="1 12">Multi-pass membrane protein</topology>
    </subcellularLocation>
</comment>
<protein>
    <recommendedName>
        <fullName evidence="4 12">GPI mannosyltransferase 2</fullName>
        <ecNumber evidence="12">2.4.1.-</ecNumber>
    </recommendedName>
</protein>
<dbReference type="OrthoDB" id="10252502at2759"/>
<comment type="function">
    <text evidence="12">Mannosyltransferase involved in glycosylphosphatidylinositol-anchor biosynthesis.</text>
</comment>
<dbReference type="OMA" id="WITCHAI"/>
<evidence type="ECO:0000256" key="4">
    <source>
        <dbReference type="ARBA" id="ARBA00013795"/>
    </source>
</evidence>
<accession>A0A163JLR6</accession>
<evidence type="ECO:0000256" key="11">
    <source>
        <dbReference type="ARBA" id="ARBA00023136"/>
    </source>
</evidence>
<sequence length="397" mass="45385">MTSVGDICLFATLTRVATVIFGILSYTWTGSYDTSAEIILPIDPAYNHLRFLNVFIRWDAIYFLHIAEHGYVYEQETAFFPFLPYLANYLSQTVFMPLQAVVGRQYTIVIVAALISNISFVFAAGYLFKLTRLIYPANTQLAKYSAVAFCISLPSMFMSAFYTESLFALLSFMGMYHITKQRYLLASILWGLASSTRSNAIIYAGFFIYELIISRFRRHSLMSLIFGCFQTALYSLITVSGFVAFQYSLYLQYCVDTSPEGPRPWCTRMPPLVYTYIQKENWGNGFLAYYELKQIPNFLLAMPVIGLSVAGLWTFISKDWKRWLSLGQSNHASSVILRFFTALPPLYWYIGHVWSLHLRSSASTTKYLHWLANGILYYSVLYSLIGVILFSAFLPPA</sequence>
<organism evidence="13">
    <name type="scientific">Absidia glauca</name>
    <name type="common">Pin mould</name>
    <dbReference type="NCBI Taxonomy" id="4829"/>
    <lineage>
        <taxon>Eukaryota</taxon>
        <taxon>Fungi</taxon>
        <taxon>Fungi incertae sedis</taxon>
        <taxon>Mucoromycota</taxon>
        <taxon>Mucoromycotina</taxon>
        <taxon>Mucoromycetes</taxon>
        <taxon>Mucorales</taxon>
        <taxon>Cunninghamellaceae</taxon>
        <taxon>Absidia</taxon>
    </lineage>
</organism>
<dbReference type="GO" id="GO:0005789">
    <property type="term" value="C:endoplasmic reticulum membrane"/>
    <property type="evidence" value="ECO:0007669"/>
    <property type="project" value="UniProtKB-SubCell"/>
</dbReference>
<feature type="transmembrane region" description="Helical" evidence="12">
    <location>
        <begin position="106"/>
        <end position="129"/>
    </location>
</feature>
<evidence type="ECO:0000256" key="8">
    <source>
        <dbReference type="ARBA" id="ARBA00022692"/>
    </source>
</evidence>
<dbReference type="InParanoid" id="A0A163JLR6"/>
<dbReference type="EMBL" id="LT553181">
    <property type="protein sequence ID" value="SAM00254.1"/>
    <property type="molecule type" value="Genomic_DNA"/>
</dbReference>
<evidence type="ECO:0000256" key="7">
    <source>
        <dbReference type="ARBA" id="ARBA00022679"/>
    </source>
</evidence>
<dbReference type="GO" id="GO:0000009">
    <property type="term" value="F:alpha-1,6-mannosyltransferase activity"/>
    <property type="evidence" value="ECO:0007669"/>
    <property type="project" value="InterPro"/>
</dbReference>
<evidence type="ECO:0000256" key="3">
    <source>
        <dbReference type="ARBA" id="ARBA00008698"/>
    </source>
</evidence>
<feature type="transmembrane region" description="Helical" evidence="12">
    <location>
        <begin position="221"/>
        <end position="245"/>
    </location>
</feature>
<keyword evidence="11 12" id="KW-0472">Membrane</keyword>
<dbReference type="Proteomes" id="UP000078561">
    <property type="component" value="Unassembled WGS sequence"/>
</dbReference>
<keyword evidence="9 12" id="KW-0256">Endoplasmic reticulum</keyword>
<keyword evidence="7 12" id="KW-0808">Transferase</keyword>
<evidence type="ECO:0000256" key="10">
    <source>
        <dbReference type="ARBA" id="ARBA00022989"/>
    </source>
</evidence>
<evidence type="ECO:0000256" key="2">
    <source>
        <dbReference type="ARBA" id="ARBA00004687"/>
    </source>
</evidence>
<reference evidence="13" key="1">
    <citation type="submission" date="2016-04" db="EMBL/GenBank/DDBJ databases">
        <authorList>
            <person name="Evans L.H."/>
            <person name="Alamgir A."/>
            <person name="Owens N."/>
            <person name="Weber N.D."/>
            <person name="Virtaneva K."/>
            <person name="Barbian K."/>
            <person name="Babar A."/>
            <person name="Rosenke K."/>
        </authorList>
    </citation>
    <scope>NUCLEOTIDE SEQUENCE [LARGE SCALE GENOMIC DNA]</scope>
    <source>
        <strain evidence="13">CBS 101.48</strain>
    </source>
</reference>
<feature type="transmembrane region" description="Helical" evidence="12">
    <location>
        <begin position="375"/>
        <end position="394"/>
    </location>
</feature>
<dbReference type="PANTHER" id="PTHR12468">
    <property type="entry name" value="GPI MANNOSYLTRANSFERASE 2"/>
    <property type="match status" value="1"/>
</dbReference>
<feature type="transmembrane region" description="Helical" evidence="12">
    <location>
        <begin position="183"/>
        <end position="209"/>
    </location>
</feature>
<feature type="transmembrane region" description="Helical" evidence="12">
    <location>
        <begin position="141"/>
        <end position="163"/>
    </location>
</feature>
<comment type="similarity">
    <text evidence="3 12">Belongs to the PIGV family.</text>
</comment>
<dbReference type="PANTHER" id="PTHR12468:SF2">
    <property type="entry name" value="GPI MANNOSYLTRANSFERASE 2"/>
    <property type="match status" value="1"/>
</dbReference>
<dbReference type="EC" id="2.4.1.-" evidence="12"/>